<keyword evidence="1" id="KW-1133">Transmembrane helix</keyword>
<protein>
    <submittedName>
        <fullName evidence="2">Uncharacterized protein</fullName>
    </submittedName>
</protein>
<dbReference type="EMBL" id="AZBU02000010">
    <property type="protein sequence ID" value="TKR63372.1"/>
    <property type="molecule type" value="Genomic_DNA"/>
</dbReference>
<dbReference type="AlphaFoldDB" id="A0A4U5M3T3"/>
<keyword evidence="1" id="KW-0472">Membrane</keyword>
<keyword evidence="3" id="KW-1185">Reference proteome</keyword>
<evidence type="ECO:0000256" key="1">
    <source>
        <dbReference type="SAM" id="Phobius"/>
    </source>
</evidence>
<feature type="transmembrane region" description="Helical" evidence="1">
    <location>
        <begin position="35"/>
        <end position="54"/>
    </location>
</feature>
<dbReference type="OrthoDB" id="10414485at2759"/>
<evidence type="ECO:0000313" key="3">
    <source>
        <dbReference type="Proteomes" id="UP000298663"/>
    </source>
</evidence>
<feature type="transmembrane region" description="Helical" evidence="1">
    <location>
        <begin position="60"/>
        <end position="78"/>
    </location>
</feature>
<feature type="transmembrane region" description="Helical" evidence="1">
    <location>
        <begin position="90"/>
        <end position="109"/>
    </location>
</feature>
<sequence>MRLKRVSSQINKVLMPEHKIFPPIPGPTAEPHVRIWDVVVLGYILLYIISFLAGFAFIQNWWLCALLYISGALSVMRWRFSADFQTPTGIFFFASLIVALFSMMIPIATKLTNCEADF</sequence>
<name>A0A4U5M3T3_STECR</name>
<organism evidence="2 3">
    <name type="scientific">Steinernema carpocapsae</name>
    <name type="common">Entomopathogenic nematode</name>
    <dbReference type="NCBI Taxonomy" id="34508"/>
    <lineage>
        <taxon>Eukaryota</taxon>
        <taxon>Metazoa</taxon>
        <taxon>Ecdysozoa</taxon>
        <taxon>Nematoda</taxon>
        <taxon>Chromadorea</taxon>
        <taxon>Rhabditida</taxon>
        <taxon>Tylenchina</taxon>
        <taxon>Panagrolaimomorpha</taxon>
        <taxon>Strongyloidoidea</taxon>
        <taxon>Steinernematidae</taxon>
        <taxon>Steinernema</taxon>
    </lineage>
</organism>
<reference evidence="2 3" key="1">
    <citation type="journal article" date="2015" name="Genome Biol.">
        <title>Comparative genomics of Steinernema reveals deeply conserved gene regulatory networks.</title>
        <authorList>
            <person name="Dillman A.R."/>
            <person name="Macchietto M."/>
            <person name="Porter C.F."/>
            <person name="Rogers A."/>
            <person name="Williams B."/>
            <person name="Antoshechkin I."/>
            <person name="Lee M.M."/>
            <person name="Goodwin Z."/>
            <person name="Lu X."/>
            <person name="Lewis E.E."/>
            <person name="Goodrich-Blair H."/>
            <person name="Stock S.P."/>
            <person name="Adams B.J."/>
            <person name="Sternberg P.W."/>
            <person name="Mortazavi A."/>
        </authorList>
    </citation>
    <scope>NUCLEOTIDE SEQUENCE [LARGE SCALE GENOMIC DNA]</scope>
    <source>
        <strain evidence="2 3">ALL</strain>
    </source>
</reference>
<reference evidence="2 3" key="2">
    <citation type="journal article" date="2019" name="G3 (Bethesda)">
        <title>Hybrid Assembly of the Genome of the Entomopathogenic Nematode Steinernema carpocapsae Identifies the X-Chromosome.</title>
        <authorList>
            <person name="Serra L."/>
            <person name="Macchietto M."/>
            <person name="Macias-Munoz A."/>
            <person name="McGill C.J."/>
            <person name="Rodriguez I.M."/>
            <person name="Rodriguez B."/>
            <person name="Murad R."/>
            <person name="Mortazavi A."/>
        </authorList>
    </citation>
    <scope>NUCLEOTIDE SEQUENCE [LARGE SCALE GENOMIC DNA]</scope>
    <source>
        <strain evidence="2 3">ALL</strain>
    </source>
</reference>
<gene>
    <name evidence="2" type="ORF">L596_027212</name>
</gene>
<dbReference type="Proteomes" id="UP000298663">
    <property type="component" value="Unassembled WGS sequence"/>
</dbReference>
<accession>A0A4U5M3T3</accession>
<comment type="caution">
    <text evidence="2">The sequence shown here is derived from an EMBL/GenBank/DDBJ whole genome shotgun (WGS) entry which is preliminary data.</text>
</comment>
<keyword evidence="1" id="KW-0812">Transmembrane</keyword>
<proteinExistence type="predicted"/>
<evidence type="ECO:0000313" key="2">
    <source>
        <dbReference type="EMBL" id="TKR63372.1"/>
    </source>
</evidence>